<evidence type="ECO:0000313" key="2">
    <source>
        <dbReference type="Proteomes" id="UP001519363"/>
    </source>
</evidence>
<proteinExistence type="predicted"/>
<keyword evidence="1" id="KW-0378">Hydrolase</keyword>
<reference evidence="1 2" key="1">
    <citation type="submission" date="2021-03" db="EMBL/GenBank/DDBJ databases">
        <title>Sequencing the genomes of 1000 actinobacteria strains.</title>
        <authorList>
            <person name="Klenk H.-P."/>
        </authorList>
    </citation>
    <scope>NUCLEOTIDE SEQUENCE [LARGE SCALE GENOMIC DNA]</scope>
    <source>
        <strain evidence="1 2">DSM 44580</strain>
    </source>
</reference>
<gene>
    <name evidence="1" type="ORF">JOF53_006674</name>
</gene>
<evidence type="ECO:0000313" key="1">
    <source>
        <dbReference type="EMBL" id="MBP2477802.1"/>
    </source>
</evidence>
<dbReference type="RefSeq" id="WP_086780491.1">
    <property type="nucleotide sequence ID" value="NZ_JAGIOO010000001.1"/>
</dbReference>
<dbReference type="GO" id="GO:0016787">
    <property type="term" value="F:hydrolase activity"/>
    <property type="evidence" value="ECO:0007669"/>
    <property type="project" value="UniProtKB-KW"/>
</dbReference>
<dbReference type="EMBL" id="JAGIOO010000001">
    <property type="protein sequence ID" value="MBP2477802.1"/>
    <property type="molecule type" value="Genomic_DNA"/>
</dbReference>
<dbReference type="Proteomes" id="UP001519363">
    <property type="component" value="Unassembled WGS sequence"/>
</dbReference>
<protein>
    <submittedName>
        <fullName evidence="1">Alpha-beta hydrolase superfamily lysophospholipase</fullName>
    </submittedName>
</protein>
<organism evidence="1 2">
    <name type="scientific">Crossiella equi</name>
    <dbReference type="NCBI Taxonomy" id="130796"/>
    <lineage>
        <taxon>Bacteria</taxon>
        <taxon>Bacillati</taxon>
        <taxon>Actinomycetota</taxon>
        <taxon>Actinomycetes</taxon>
        <taxon>Pseudonocardiales</taxon>
        <taxon>Pseudonocardiaceae</taxon>
        <taxon>Crossiella</taxon>
    </lineage>
</organism>
<accession>A0ABS5AMK1</accession>
<sequence length="100" mass="11078">MVSSTNELEHRVAELDGKYEAFLGHLRQIGTEPVVVDMDGCGAVHVDAAGRLLTVQLGERARMLSEEALATRLVAAVHEAERRARQRIHDARISYVDSVR</sequence>
<keyword evidence="2" id="KW-1185">Reference proteome</keyword>
<name>A0ABS5AMK1_9PSEU</name>
<comment type="caution">
    <text evidence="1">The sequence shown here is derived from an EMBL/GenBank/DDBJ whole genome shotgun (WGS) entry which is preliminary data.</text>
</comment>